<feature type="transmembrane region" description="Helical" evidence="5">
    <location>
        <begin position="199"/>
        <end position="220"/>
    </location>
</feature>
<comment type="subcellular location">
    <subcellularLocation>
        <location evidence="1">Membrane</location>
        <topology evidence="1">Multi-pass membrane protein</topology>
    </subcellularLocation>
</comment>
<evidence type="ECO:0000256" key="1">
    <source>
        <dbReference type="ARBA" id="ARBA00004141"/>
    </source>
</evidence>
<evidence type="ECO:0000256" key="2">
    <source>
        <dbReference type="ARBA" id="ARBA00022692"/>
    </source>
</evidence>
<dbReference type="InterPro" id="IPR050475">
    <property type="entry name" value="Prenyltransferase_related"/>
</dbReference>
<sequence length="289" mass="33153">MIFEIILSLRPKQWVKNLLIFAPLFFSGQVFTELLLIISLQGFFIFSLVVSGGYLINDVFDKSIDAKHPFKNKRPIAKGSLKTSTAILIAILMNFIGLIWAYNLNLPFFFISLIYLMIMLGYHTWLKNYVLLDIIIVSSGYLLRIIGGGLLIKVEPSPWLLLVTFSLSLFLVVSKRIGEMKNIQPENRRKSLSFYSENMLNNMLVVSTTLTITAYAIYAFLSTNNPVINRNILQLSLLPVIFGIFRYLYLMDKNNGGEEPEEELFRDSPLLTSVLIWIIIMFGAYYIKF</sequence>
<dbReference type="PANTHER" id="PTHR42723:SF1">
    <property type="entry name" value="CHLOROPHYLL SYNTHASE, CHLOROPLASTIC"/>
    <property type="match status" value="1"/>
</dbReference>
<protein>
    <submittedName>
        <fullName evidence="6">Decaprenyl-phosphate phosphoribosyltransferase</fullName>
        <ecNumber evidence="6">2.4.2.45</ecNumber>
    </submittedName>
</protein>
<dbReference type="InterPro" id="IPR044878">
    <property type="entry name" value="UbiA_sf"/>
</dbReference>
<dbReference type="Pfam" id="PF01040">
    <property type="entry name" value="UbiA"/>
    <property type="match status" value="1"/>
</dbReference>
<dbReference type="CDD" id="cd13963">
    <property type="entry name" value="PT_UbiA_2"/>
    <property type="match status" value="1"/>
</dbReference>
<keyword evidence="3 5" id="KW-1133">Transmembrane helix</keyword>
<keyword evidence="4 5" id="KW-0472">Membrane</keyword>
<feature type="transmembrane region" description="Helical" evidence="5">
    <location>
        <begin position="81"/>
        <end position="100"/>
    </location>
</feature>
<dbReference type="InterPro" id="IPR000537">
    <property type="entry name" value="UbiA_prenyltransferase"/>
</dbReference>
<evidence type="ECO:0000313" key="6">
    <source>
        <dbReference type="EMBL" id="MBT9144450.1"/>
    </source>
</evidence>
<feature type="transmembrane region" description="Helical" evidence="5">
    <location>
        <begin position="232"/>
        <end position="249"/>
    </location>
</feature>
<dbReference type="GO" id="GO:0016757">
    <property type="term" value="F:glycosyltransferase activity"/>
    <property type="evidence" value="ECO:0007669"/>
    <property type="project" value="UniProtKB-KW"/>
</dbReference>
<feature type="transmembrane region" description="Helical" evidence="5">
    <location>
        <begin position="158"/>
        <end position="178"/>
    </location>
</feature>
<dbReference type="EC" id="2.4.2.45" evidence="6"/>
<feature type="transmembrane region" description="Helical" evidence="5">
    <location>
        <begin position="270"/>
        <end position="287"/>
    </location>
</feature>
<dbReference type="GO" id="GO:0016020">
    <property type="term" value="C:membrane"/>
    <property type="evidence" value="ECO:0007669"/>
    <property type="project" value="UniProtKB-SubCell"/>
</dbReference>
<dbReference type="PANTHER" id="PTHR42723">
    <property type="entry name" value="CHLOROPHYLL SYNTHASE"/>
    <property type="match status" value="1"/>
</dbReference>
<feature type="transmembrane region" description="Helical" evidence="5">
    <location>
        <begin position="43"/>
        <end position="60"/>
    </location>
</feature>
<organism evidence="6 7">
    <name type="scientific">Psychracetigena formicireducens</name>
    <dbReference type="NCBI Taxonomy" id="2986056"/>
    <lineage>
        <taxon>Bacteria</taxon>
        <taxon>Bacillati</taxon>
        <taxon>Candidatus Lithacetigenota</taxon>
        <taxon>Candidatus Psychracetigena</taxon>
    </lineage>
</organism>
<feature type="transmembrane region" description="Helical" evidence="5">
    <location>
        <begin position="129"/>
        <end position="152"/>
    </location>
</feature>
<evidence type="ECO:0000256" key="4">
    <source>
        <dbReference type="ARBA" id="ARBA00023136"/>
    </source>
</evidence>
<accession>A0A9E2F5K2</accession>
<dbReference type="Proteomes" id="UP000811545">
    <property type="component" value="Unassembled WGS sequence"/>
</dbReference>
<proteinExistence type="predicted"/>
<keyword evidence="2 5" id="KW-0812">Transmembrane</keyword>
<evidence type="ECO:0000256" key="3">
    <source>
        <dbReference type="ARBA" id="ARBA00022989"/>
    </source>
</evidence>
<dbReference type="AlphaFoldDB" id="A0A9E2F5K2"/>
<evidence type="ECO:0000256" key="5">
    <source>
        <dbReference type="SAM" id="Phobius"/>
    </source>
</evidence>
<name>A0A9E2F5K2_PSYF1</name>
<comment type="caution">
    <text evidence="6">The sequence shown here is derived from an EMBL/GenBank/DDBJ whole genome shotgun (WGS) entry which is preliminary data.</text>
</comment>
<dbReference type="Gene3D" id="1.10.357.140">
    <property type="entry name" value="UbiA prenyltransferase"/>
    <property type="match status" value="1"/>
</dbReference>
<dbReference type="GO" id="GO:0016765">
    <property type="term" value="F:transferase activity, transferring alkyl or aryl (other than methyl) groups"/>
    <property type="evidence" value="ECO:0007669"/>
    <property type="project" value="InterPro"/>
</dbReference>
<feature type="transmembrane region" description="Helical" evidence="5">
    <location>
        <begin position="106"/>
        <end position="122"/>
    </location>
</feature>
<evidence type="ECO:0000313" key="7">
    <source>
        <dbReference type="Proteomes" id="UP000811545"/>
    </source>
</evidence>
<keyword evidence="6" id="KW-0808">Transferase</keyword>
<dbReference type="EMBL" id="QLTW01000008">
    <property type="protein sequence ID" value="MBT9144450.1"/>
    <property type="molecule type" value="Genomic_DNA"/>
</dbReference>
<keyword evidence="6" id="KW-0328">Glycosyltransferase</keyword>
<gene>
    <name evidence="6" type="ORF">DDT42_00291</name>
</gene>
<reference evidence="6 7" key="1">
    <citation type="journal article" date="2021" name="bioRxiv">
        <title>Unique metabolic strategies in Hadean analogues reveal hints for primordial physiology.</title>
        <authorList>
            <person name="Nobu M.K."/>
            <person name="Nakai R."/>
            <person name="Tamazawa S."/>
            <person name="Mori H."/>
            <person name="Toyoda A."/>
            <person name="Ijiri A."/>
            <person name="Suzuki S."/>
            <person name="Kurokawa K."/>
            <person name="Kamagata Y."/>
            <person name="Tamaki H."/>
        </authorList>
    </citation>
    <scope>NUCLEOTIDE SEQUENCE [LARGE SCALE GENOMIC DNA]</scope>
    <source>
        <strain evidence="6">BS525</strain>
    </source>
</reference>